<feature type="transmembrane region" description="Helical" evidence="1">
    <location>
        <begin position="50"/>
        <end position="73"/>
    </location>
</feature>
<evidence type="ECO:0008006" key="4">
    <source>
        <dbReference type="Google" id="ProtNLM"/>
    </source>
</evidence>
<proteinExistence type="predicted"/>
<dbReference type="Proteomes" id="UP000262195">
    <property type="component" value="Unassembled WGS sequence"/>
</dbReference>
<evidence type="ECO:0000256" key="1">
    <source>
        <dbReference type="SAM" id="Phobius"/>
    </source>
</evidence>
<feature type="transmembrane region" description="Helical" evidence="1">
    <location>
        <begin position="12"/>
        <end position="30"/>
    </location>
</feature>
<dbReference type="EMBL" id="DQHO01000024">
    <property type="protein sequence ID" value="HCS93826.1"/>
    <property type="molecule type" value="Genomic_DNA"/>
</dbReference>
<evidence type="ECO:0000313" key="2">
    <source>
        <dbReference type="EMBL" id="HCS93826.1"/>
    </source>
</evidence>
<dbReference type="STRING" id="1121105.GCA_000421665_01184"/>
<feature type="transmembrane region" description="Helical" evidence="1">
    <location>
        <begin position="146"/>
        <end position="174"/>
    </location>
</feature>
<protein>
    <recommendedName>
        <fullName evidence="4">Niacin transporter NiaX</fullName>
    </recommendedName>
</protein>
<name>A0A3D4S5B6_9ENTE</name>
<dbReference type="Gene3D" id="1.10.1760.20">
    <property type="match status" value="1"/>
</dbReference>
<sequence>MKMTTKKINAQMITMTAILTAIGIVIPIIMPVKVVIGPASYTLGSHVPIMLAMFISPWSALMVTVGTTLGFLWASFPIIIVLRALSHVLFAVTGAFMLQNNSERYLAPMKGQLFSLFIAILHAIGEMAVVYVMLTTGMSHLDNQTSLWFMVFVLVGLGTIVHSMVDFVIAQWLWGALVNRLPRKLSVSVTSKPF</sequence>
<organism evidence="2 3">
    <name type="scientific">Bavariicoccus seileri</name>
    <dbReference type="NCBI Taxonomy" id="549685"/>
    <lineage>
        <taxon>Bacteria</taxon>
        <taxon>Bacillati</taxon>
        <taxon>Bacillota</taxon>
        <taxon>Bacilli</taxon>
        <taxon>Lactobacillales</taxon>
        <taxon>Enterococcaceae</taxon>
        <taxon>Bavariicoccus</taxon>
    </lineage>
</organism>
<gene>
    <name evidence="2" type="ORF">DIW15_03835</name>
</gene>
<dbReference type="AlphaFoldDB" id="A0A3D4S5B6"/>
<feature type="transmembrane region" description="Helical" evidence="1">
    <location>
        <begin position="80"/>
        <end position="98"/>
    </location>
</feature>
<feature type="transmembrane region" description="Helical" evidence="1">
    <location>
        <begin position="113"/>
        <end position="134"/>
    </location>
</feature>
<keyword evidence="1" id="KW-1133">Transmembrane helix</keyword>
<keyword evidence="1" id="KW-0812">Transmembrane</keyword>
<reference evidence="2 3" key="1">
    <citation type="journal article" date="2018" name="Nat. Biotechnol.">
        <title>A standardized bacterial taxonomy based on genome phylogeny substantially revises the tree of life.</title>
        <authorList>
            <person name="Parks D.H."/>
            <person name="Chuvochina M."/>
            <person name="Waite D.W."/>
            <person name="Rinke C."/>
            <person name="Skarshewski A."/>
            <person name="Chaumeil P.A."/>
            <person name="Hugenholtz P."/>
        </authorList>
    </citation>
    <scope>NUCLEOTIDE SEQUENCE [LARGE SCALE GENOMIC DNA]</scope>
    <source>
        <strain evidence="2">UBA11306</strain>
    </source>
</reference>
<evidence type="ECO:0000313" key="3">
    <source>
        <dbReference type="Proteomes" id="UP000262195"/>
    </source>
</evidence>
<accession>A0A3D4S5B6</accession>
<comment type="caution">
    <text evidence="2">The sequence shown here is derived from an EMBL/GenBank/DDBJ whole genome shotgun (WGS) entry which is preliminary data.</text>
</comment>
<keyword evidence="1" id="KW-0472">Membrane</keyword>